<proteinExistence type="predicted"/>
<dbReference type="Proteomes" id="UP000887576">
    <property type="component" value="Unplaced"/>
</dbReference>
<protein>
    <submittedName>
        <fullName evidence="2">Uncharacterized protein</fullName>
    </submittedName>
</protein>
<evidence type="ECO:0000313" key="2">
    <source>
        <dbReference type="WBParaSite" id="JU765_v2.g16482.t1"/>
    </source>
</evidence>
<name>A0AC34QHZ4_9BILA</name>
<organism evidence="1 2">
    <name type="scientific">Panagrolaimus sp. JU765</name>
    <dbReference type="NCBI Taxonomy" id="591449"/>
    <lineage>
        <taxon>Eukaryota</taxon>
        <taxon>Metazoa</taxon>
        <taxon>Ecdysozoa</taxon>
        <taxon>Nematoda</taxon>
        <taxon>Chromadorea</taxon>
        <taxon>Rhabditida</taxon>
        <taxon>Tylenchina</taxon>
        <taxon>Panagrolaimomorpha</taxon>
        <taxon>Panagrolaimoidea</taxon>
        <taxon>Panagrolaimidae</taxon>
        <taxon>Panagrolaimus</taxon>
    </lineage>
</organism>
<reference evidence="2" key="1">
    <citation type="submission" date="2022-11" db="UniProtKB">
        <authorList>
            <consortium name="WormBaseParasite"/>
        </authorList>
    </citation>
    <scope>IDENTIFICATION</scope>
</reference>
<accession>A0AC34QHZ4</accession>
<dbReference type="WBParaSite" id="JU765_v2.g16482.t1">
    <property type="protein sequence ID" value="JU765_v2.g16482.t1"/>
    <property type="gene ID" value="JU765_v2.g16482"/>
</dbReference>
<evidence type="ECO:0000313" key="1">
    <source>
        <dbReference type="Proteomes" id="UP000887576"/>
    </source>
</evidence>
<sequence>MVPMKTQHINAIKGKFMTHMLHSAYFFPHTVDVKWSATTQNKPDLPFWLHLYPSKHKAIAYLIGTPVTPAHQVTIHVIARRTDTFAMGEQFLTIALQEDDKYNTSTQQTVEFILLNHDPESLLSDRTGKMGRLENVVRETFRGKSVNPYIFNLVPEIQTENQNNLQNYFKNHKFG</sequence>